<protein>
    <submittedName>
        <fullName evidence="1">Uncharacterized protein</fullName>
    </submittedName>
</protein>
<name>A0ABX8CI12_9NOCA</name>
<gene>
    <name evidence="1" type="ORF">KHQ06_24930</name>
</gene>
<dbReference type="Proteomes" id="UP000683310">
    <property type="component" value="Chromosome"/>
</dbReference>
<evidence type="ECO:0000313" key="2">
    <source>
        <dbReference type="Proteomes" id="UP000683310"/>
    </source>
</evidence>
<dbReference type="InterPro" id="IPR029063">
    <property type="entry name" value="SAM-dependent_MTases_sf"/>
</dbReference>
<proteinExistence type="predicted"/>
<organism evidence="1 2">
    <name type="scientific">Nocardia tengchongensis</name>
    <dbReference type="NCBI Taxonomy" id="2055889"/>
    <lineage>
        <taxon>Bacteria</taxon>
        <taxon>Bacillati</taxon>
        <taxon>Actinomycetota</taxon>
        <taxon>Actinomycetes</taxon>
        <taxon>Mycobacteriales</taxon>
        <taxon>Nocardiaceae</taxon>
        <taxon>Nocardia</taxon>
    </lineage>
</organism>
<dbReference type="Gene3D" id="3.40.50.150">
    <property type="entry name" value="Vaccinia Virus protein VP39"/>
    <property type="match status" value="1"/>
</dbReference>
<accession>A0ABX8CI12</accession>
<reference evidence="1 2" key="1">
    <citation type="submission" date="2021-04" db="EMBL/GenBank/DDBJ databases">
        <title>Nocardia tengchongensis.</title>
        <authorList>
            <person name="Zhuang k."/>
            <person name="Ran Y."/>
            <person name="Li W."/>
        </authorList>
    </citation>
    <scope>NUCLEOTIDE SEQUENCE [LARGE SCALE GENOMIC DNA]</scope>
    <source>
        <strain evidence="1 2">CFH S0057</strain>
    </source>
</reference>
<dbReference type="EMBL" id="CP074371">
    <property type="protein sequence ID" value="QVI19601.1"/>
    <property type="molecule type" value="Genomic_DNA"/>
</dbReference>
<sequence length="222" mass="23718">MSAAAVAGDAAPRASRDRGPRLLAAARQRYAEDRLADAVSTGTRQVIVFGRALDTFAAHNPYRDVRFVRVTDTGIGIALPTADSDRFGPATPSQVAEFVRRVDGFDPEAPVFAIHLGDQCRVHPRGMPTPRRATVGAEIPAAGRCPSTRAVLTLLAGCPGGAELVLDVPLTAAARVARLLHDTGWETMEELAADVLAARYLDAAPERDYSVEPWVVRARVAQ</sequence>
<keyword evidence="2" id="KW-1185">Reference proteome</keyword>
<evidence type="ECO:0000313" key="1">
    <source>
        <dbReference type="EMBL" id="QVI19601.1"/>
    </source>
</evidence>